<accession>A0A814YC06</accession>
<dbReference type="EMBL" id="CAJNOJ010000238">
    <property type="protein sequence ID" value="CAF1324400.1"/>
    <property type="molecule type" value="Genomic_DNA"/>
</dbReference>
<proteinExistence type="predicted"/>
<protein>
    <submittedName>
        <fullName evidence="1">Uncharacterized protein</fullName>
    </submittedName>
</protein>
<dbReference type="EMBL" id="CAJNOR010001963">
    <property type="protein sequence ID" value="CAF1226985.1"/>
    <property type="molecule type" value="Genomic_DNA"/>
</dbReference>
<organism evidence="1 3">
    <name type="scientific">Adineta ricciae</name>
    <name type="common">Rotifer</name>
    <dbReference type="NCBI Taxonomy" id="249248"/>
    <lineage>
        <taxon>Eukaryota</taxon>
        <taxon>Metazoa</taxon>
        <taxon>Spiralia</taxon>
        <taxon>Gnathifera</taxon>
        <taxon>Rotifera</taxon>
        <taxon>Eurotatoria</taxon>
        <taxon>Bdelloidea</taxon>
        <taxon>Adinetida</taxon>
        <taxon>Adinetidae</taxon>
        <taxon>Adineta</taxon>
    </lineage>
</organism>
<gene>
    <name evidence="2" type="ORF">EDS130_LOCUS31842</name>
    <name evidence="1" type="ORF">XAT740_LOCUS25014</name>
</gene>
<dbReference type="Proteomes" id="UP000663828">
    <property type="component" value="Unassembled WGS sequence"/>
</dbReference>
<evidence type="ECO:0000313" key="1">
    <source>
        <dbReference type="EMBL" id="CAF1226985.1"/>
    </source>
</evidence>
<keyword evidence="3" id="KW-1185">Reference proteome</keyword>
<dbReference type="OrthoDB" id="10041799at2759"/>
<evidence type="ECO:0000313" key="3">
    <source>
        <dbReference type="Proteomes" id="UP000663828"/>
    </source>
</evidence>
<sequence length="190" mass="20853">MSLTPALPRLNLLASPKTHKLQAFLDVYRHICTFDIIWDTNLIAIPDASPAQIQDLTQRKSDYPKVQTTLRSMELGSDPYLEVTIENNHSDKYAHVILAHGRTNDGTRRIGICEFRQCRSLSAGGLVGPLIACGVVGYFSPAAGIIGFITKVAADYALSKQDVSAVVTIKELVRAGFLRLNETNMQLSLP</sequence>
<dbReference type="Proteomes" id="UP000663852">
    <property type="component" value="Unassembled WGS sequence"/>
</dbReference>
<evidence type="ECO:0000313" key="2">
    <source>
        <dbReference type="EMBL" id="CAF1324400.1"/>
    </source>
</evidence>
<comment type="caution">
    <text evidence="1">The sequence shown here is derived from an EMBL/GenBank/DDBJ whole genome shotgun (WGS) entry which is preliminary data.</text>
</comment>
<reference evidence="1" key="1">
    <citation type="submission" date="2021-02" db="EMBL/GenBank/DDBJ databases">
        <authorList>
            <person name="Nowell W R."/>
        </authorList>
    </citation>
    <scope>NUCLEOTIDE SEQUENCE</scope>
</reference>
<dbReference type="AlphaFoldDB" id="A0A814YC06"/>
<name>A0A814YC06_ADIRI</name>